<dbReference type="PANTHER" id="PTHR11037:SF20">
    <property type="entry name" value="PROTEIN GRAINYHEAD"/>
    <property type="match status" value="1"/>
</dbReference>
<feature type="region of interest" description="Disordered" evidence="2">
    <location>
        <begin position="523"/>
        <end position="546"/>
    </location>
</feature>
<dbReference type="PROSITE" id="PS51968">
    <property type="entry name" value="GRH_CP2_DB"/>
    <property type="match status" value="1"/>
</dbReference>
<dbReference type="STRING" id="595528.A0A0D2WV33"/>
<sequence>MKETSVDASQSRGADNDAALNLRALSSSLASASPAHAIAAAAGGGQTGDAQAEPMPDAAATAATATIEADPLAALVRHEKTPALPPSLRFVYELNAKQTRSVTELPVTYLDRQRQYRLTLQALGHDPLLDSASDQAQQHAQEDELWRQAPSSSALPTSTSARPSSSSFASIPTPGLIDVKPEVFNAKAAASSMIDPADSTSSSSSALRSIIYVHFHDHKDELRETELWNNWVSETSQTSAVEIASSMSNGIAEIKPVGPNAVSFSWSAARGAAIYIVLNCLSTEVGASRNSKGVPLRLHIDTYRSSGDAPAVIGPNAARGPTTIQGMTLISSAFTMIKVYKKGAEKQFQNDLRRNQGLPLSVTTILSPAKAVPLPGGGASFVLLPKSPVTSVATKPDARWPAAPARPLGLPMDSPFSSKLALEQQLRDSADPERFLLSPDSLSDFLPNAMDVLSPGTIDALSDGLIQHASLKDYLLDDAIRSGHAGSPHQGLLSREAHAARLPMNASSGLVEDRALSAFDVSSVSSSLPGPEGHRNGSSSRSAVESHKQFLAAEELGFESITASGNPSSGDFPATTSSGAQKTHEVTAAWPSVREVDITNSPPFLAGRRDDATFAKKMAANPATNFGELRFSPGISPQFVFQTLPNSTTTWPLNPSFLPMVDTPGTLPGLDGGAVYMSGLSTSPSTRRTASRVSIKAPNGAGFDSAFSPSQLQTWLLRQRFSASVTDGLQDFSGEEVAALSRADLREIVGDIPAIRLQNLIKGSDQRAVSQSILKCIMVQAEGEQLYRRVYLQSTNTLESLSLGIATKFAVRLPLRRLCMTTRRLDFKVAGLAKRLKITAQSPDVTDLPSGQPVRALASAEVEAAAAGLHIGAPTPETESDRSAVAMTGDAAESLLEALSLTPMIPSSESHRPVPSDARSSAAPSTPAQKRRNDTPPSATSASEDDASMRSVVKGAPHTATASPLLGAKHPSTNDKLARVASVTDTLQDATTIGTNTVHDSDSRYSFSQMSRALPAASNQLQNSPNGAAGGVSTAFEETAASEPADAIFEDDVWEIDEDVILHEMDDNSRYIVTFRINDKEPGSMDAILRPK</sequence>
<accession>A0A0D2WV33</accession>
<evidence type="ECO:0000256" key="1">
    <source>
        <dbReference type="ARBA" id="ARBA00010852"/>
    </source>
</evidence>
<dbReference type="Pfam" id="PF04516">
    <property type="entry name" value="CP2"/>
    <property type="match status" value="1"/>
</dbReference>
<gene>
    <name evidence="4" type="ORF">CAOG_006888</name>
</gene>
<feature type="region of interest" description="Disordered" evidence="2">
    <location>
        <begin position="905"/>
        <end position="951"/>
    </location>
</feature>
<dbReference type="InterPro" id="IPR007604">
    <property type="entry name" value="CP2"/>
</dbReference>
<dbReference type="eggNOG" id="KOG4091">
    <property type="taxonomic scope" value="Eukaryota"/>
</dbReference>
<dbReference type="GO" id="GO:0005634">
    <property type="term" value="C:nucleus"/>
    <property type="evidence" value="ECO:0007669"/>
    <property type="project" value="TreeGrafter"/>
</dbReference>
<dbReference type="InterPro" id="IPR040167">
    <property type="entry name" value="TF_CP2-like"/>
</dbReference>
<dbReference type="EMBL" id="KE346371">
    <property type="protein sequence ID" value="KJE96585.1"/>
    <property type="molecule type" value="Genomic_DNA"/>
</dbReference>
<dbReference type="InParanoid" id="A0A0D2WV33"/>
<feature type="region of interest" description="Disordered" evidence="2">
    <location>
        <begin position="40"/>
        <end position="59"/>
    </location>
</feature>
<dbReference type="RefSeq" id="XP_004344509.1">
    <property type="nucleotide sequence ID" value="XM_004344459.2"/>
</dbReference>
<dbReference type="PANTHER" id="PTHR11037">
    <property type="entry name" value="TRANSCRIPTION FACTOR CP2"/>
    <property type="match status" value="1"/>
</dbReference>
<feature type="compositionally biased region" description="Low complexity" evidence="2">
    <location>
        <begin position="149"/>
        <end position="173"/>
    </location>
</feature>
<protein>
    <recommendedName>
        <fullName evidence="3">Grh/CP2 DB domain-containing protein</fullName>
    </recommendedName>
</protein>
<name>A0A0D2WV33_CAPO3</name>
<evidence type="ECO:0000259" key="3">
    <source>
        <dbReference type="PROSITE" id="PS51968"/>
    </source>
</evidence>
<feature type="region of interest" description="Disordered" evidence="2">
    <location>
        <begin position="562"/>
        <end position="581"/>
    </location>
</feature>
<feature type="region of interest" description="Disordered" evidence="2">
    <location>
        <begin position="132"/>
        <end position="173"/>
    </location>
</feature>
<dbReference type="InterPro" id="IPR013761">
    <property type="entry name" value="SAM/pointed_sf"/>
</dbReference>
<dbReference type="GO" id="GO:0000978">
    <property type="term" value="F:RNA polymerase II cis-regulatory region sequence-specific DNA binding"/>
    <property type="evidence" value="ECO:0007669"/>
    <property type="project" value="TreeGrafter"/>
</dbReference>
<dbReference type="GO" id="GO:0001228">
    <property type="term" value="F:DNA-binding transcription activator activity, RNA polymerase II-specific"/>
    <property type="evidence" value="ECO:0007669"/>
    <property type="project" value="TreeGrafter"/>
</dbReference>
<evidence type="ECO:0000256" key="2">
    <source>
        <dbReference type="SAM" id="MobiDB-lite"/>
    </source>
</evidence>
<dbReference type="Gene3D" id="1.10.150.50">
    <property type="entry name" value="Transcription Factor, Ets-1"/>
    <property type="match status" value="1"/>
</dbReference>
<feature type="compositionally biased region" description="Polar residues" evidence="2">
    <location>
        <begin position="918"/>
        <end position="928"/>
    </location>
</feature>
<dbReference type="OrthoDB" id="9996779at2759"/>
<dbReference type="AlphaFoldDB" id="A0A0D2WV33"/>
<dbReference type="Pfam" id="PF18016">
    <property type="entry name" value="SAM_3"/>
    <property type="match status" value="1"/>
</dbReference>
<keyword evidence="5" id="KW-1185">Reference proteome</keyword>
<feature type="compositionally biased region" description="Low complexity" evidence="2">
    <location>
        <begin position="48"/>
        <end position="59"/>
    </location>
</feature>
<evidence type="ECO:0000313" key="4">
    <source>
        <dbReference type="EMBL" id="KJE96585.1"/>
    </source>
</evidence>
<reference evidence="5" key="1">
    <citation type="submission" date="2011-02" db="EMBL/GenBank/DDBJ databases">
        <title>The Genome Sequence of Capsaspora owczarzaki ATCC 30864.</title>
        <authorList>
            <person name="Russ C."/>
            <person name="Cuomo C."/>
            <person name="Burger G."/>
            <person name="Gray M.W."/>
            <person name="Holland P.W.H."/>
            <person name="King N."/>
            <person name="Lang F.B.F."/>
            <person name="Roger A.J."/>
            <person name="Ruiz-Trillo I."/>
            <person name="Young S.K."/>
            <person name="Zeng Q."/>
            <person name="Gargeya S."/>
            <person name="Alvarado L."/>
            <person name="Berlin A."/>
            <person name="Chapman S.B."/>
            <person name="Chen Z."/>
            <person name="Freedman E."/>
            <person name="Gellesch M."/>
            <person name="Goldberg J."/>
            <person name="Griggs A."/>
            <person name="Gujja S."/>
            <person name="Heilman E."/>
            <person name="Heiman D."/>
            <person name="Howarth C."/>
            <person name="Mehta T."/>
            <person name="Neiman D."/>
            <person name="Pearson M."/>
            <person name="Roberts A."/>
            <person name="Saif S."/>
            <person name="Shea T."/>
            <person name="Shenoy N."/>
            <person name="Sisk P."/>
            <person name="Stolte C."/>
            <person name="Sykes S."/>
            <person name="White J."/>
            <person name="Yandava C."/>
            <person name="Haas B."/>
            <person name="Nusbaum C."/>
            <person name="Birren B."/>
        </authorList>
    </citation>
    <scope>NUCLEOTIDE SEQUENCE</scope>
    <source>
        <strain evidence="5">ATCC 30864</strain>
    </source>
</reference>
<dbReference type="InterPro" id="IPR041418">
    <property type="entry name" value="SAM_3"/>
</dbReference>
<feature type="domain" description="Grh/CP2 DB" evidence="3">
    <location>
        <begin position="144"/>
        <end position="406"/>
    </location>
</feature>
<organism evidence="4 5">
    <name type="scientific">Capsaspora owczarzaki (strain ATCC 30864)</name>
    <dbReference type="NCBI Taxonomy" id="595528"/>
    <lineage>
        <taxon>Eukaryota</taxon>
        <taxon>Filasterea</taxon>
        <taxon>Capsaspora</taxon>
    </lineage>
</organism>
<comment type="similarity">
    <text evidence="1">Belongs to the grh/CP2 family. CP2 subfamily.</text>
</comment>
<dbReference type="Proteomes" id="UP000008743">
    <property type="component" value="Unassembled WGS sequence"/>
</dbReference>
<proteinExistence type="inferred from homology"/>
<evidence type="ECO:0000313" key="5">
    <source>
        <dbReference type="Proteomes" id="UP000008743"/>
    </source>
</evidence>